<dbReference type="GO" id="GO:0003676">
    <property type="term" value="F:nucleic acid binding"/>
    <property type="evidence" value="ECO:0007669"/>
    <property type="project" value="InterPro"/>
</dbReference>
<accession>A0A235FC02</accession>
<proteinExistence type="inferred from homology"/>
<feature type="site" description="Transition state stabilizer" evidence="13">
    <location>
        <position position="103"/>
    </location>
</feature>
<evidence type="ECO:0000256" key="5">
    <source>
        <dbReference type="ARBA" id="ARBA00022759"/>
    </source>
</evidence>
<dbReference type="SUPFAM" id="SSF52980">
    <property type="entry name" value="Restriction endonuclease-like"/>
    <property type="match status" value="1"/>
</dbReference>
<evidence type="ECO:0000256" key="13">
    <source>
        <dbReference type="HAMAP-Rule" id="MF_00130"/>
    </source>
</evidence>
<keyword evidence="9 13" id="KW-0233">DNA recombination</keyword>
<dbReference type="RefSeq" id="WP_094250525.1">
    <property type="nucleotide sequence ID" value="NZ_JBHLXL010000001.1"/>
</dbReference>
<evidence type="ECO:0000256" key="4">
    <source>
        <dbReference type="ARBA" id="ARBA00022723"/>
    </source>
</evidence>
<dbReference type="AlphaFoldDB" id="A0A235FC02"/>
<keyword evidence="10 13" id="KW-0234">DNA repair</keyword>
<evidence type="ECO:0000256" key="8">
    <source>
        <dbReference type="ARBA" id="ARBA00022842"/>
    </source>
</evidence>
<comment type="similarity">
    <text evidence="11 13">Belongs to the RecU family.</text>
</comment>
<evidence type="ECO:0000256" key="14">
    <source>
        <dbReference type="NCBIfam" id="TIGR00648"/>
    </source>
</evidence>
<evidence type="ECO:0000256" key="3">
    <source>
        <dbReference type="ARBA" id="ARBA00022722"/>
    </source>
</evidence>
<evidence type="ECO:0000256" key="7">
    <source>
        <dbReference type="ARBA" id="ARBA00022801"/>
    </source>
</evidence>
<dbReference type="Pfam" id="PF03838">
    <property type="entry name" value="RecU"/>
    <property type="match status" value="1"/>
</dbReference>
<keyword evidence="4 13" id="KW-0479">Metal-binding</keyword>
<dbReference type="InterPro" id="IPR004612">
    <property type="entry name" value="Resolv_RecU"/>
</dbReference>
<comment type="function">
    <text evidence="13">Endonuclease that resolves Holliday junction intermediates in genetic recombination. Cleaves mobile four-strand junctions by introducing symmetrical nicks in paired strands. Promotes annealing of linear ssDNA with homologous dsDNA. Required for DNA repair, homologous recombination and chromosome segregation.</text>
</comment>
<evidence type="ECO:0000256" key="12">
    <source>
        <dbReference type="ARBA" id="ARBA00029523"/>
    </source>
</evidence>
<evidence type="ECO:0000313" key="16">
    <source>
        <dbReference type="EMBL" id="OYD58564.1"/>
    </source>
</evidence>
<sequence length="200" mass="22896">MFLIHYPNGKKAAPRPSLPPKPQIKTEYGKRGMTLEEDLNQSNEVYLAKGMAVIHKKPTPVQIVSVDYPKRSAAVIKEAYFKTASTTDYNGVYKGRYIDFEAKETKNKNSFPLKNFHSHQICHMESVQKQGGIAFVILRFSEDNETYLLDASYLFPYFSTSYDGRKSIPREEIALLGTLLPLSYSPRIHYLEAVDELYFP</sequence>
<reference evidence="16 17" key="1">
    <citation type="submission" date="2017-07" db="EMBL/GenBank/DDBJ databases">
        <title>Fictibacillus sp. nov. GDSW-R2A3 Genome sequencing and assembly.</title>
        <authorList>
            <person name="Mayilraj S."/>
        </authorList>
    </citation>
    <scope>NUCLEOTIDE SEQUENCE [LARGE SCALE GENOMIC DNA]</scope>
    <source>
        <strain evidence="16 17">GDSW-R2A3</strain>
    </source>
</reference>
<keyword evidence="17" id="KW-1185">Reference proteome</keyword>
<dbReference type="PIRSF" id="PIRSF037785">
    <property type="entry name" value="RecU"/>
    <property type="match status" value="1"/>
</dbReference>
<dbReference type="GO" id="GO:0008821">
    <property type="term" value="F:crossover junction DNA endonuclease activity"/>
    <property type="evidence" value="ECO:0007669"/>
    <property type="project" value="UniProtKB-EC"/>
</dbReference>
<evidence type="ECO:0000256" key="1">
    <source>
        <dbReference type="ARBA" id="ARBA00004496"/>
    </source>
</evidence>
<dbReference type="NCBIfam" id="TIGR00648">
    <property type="entry name" value="recU"/>
    <property type="match status" value="1"/>
</dbReference>
<evidence type="ECO:0000256" key="9">
    <source>
        <dbReference type="ARBA" id="ARBA00023172"/>
    </source>
</evidence>
<dbReference type="NCBIfam" id="NF002584">
    <property type="entry name" value="PRK02234.1-5"/>
    <property type="match status" value="1"/>
</dbReference>
<comment type="subcellular location">
    <subcellularLocation>
        <location evidence="1 13">Cytoplasm</location>
    </subcellularLocation>
</comment>
<dbReference type="HAMAP" id="MF_00130">
    <property type="entry name" value="RecU"/>
    <property type="match status" value="1"/>
</dbReference>
<keyword evidence="7 13" id="KW-0378">Hydrolase</keyword>
<dbReference type="Proteomes" id="UP000215059">
    <property type="component" value="Unassembled WGS sequence"/>
</dbReference>
<organism evidence="16 17">
    <name type="scientific">Fictibacillus aquaticus</name>
    <dbReference type="NCBI Taxonomy" id="2021314"/>
    <lineage>
        <taxon>Bacteria</taxon>
        <taxon>Bacillati</taxon>
        <taxon>Bacillota</taxon>
        <taxon>Bacilli</taxon>
        <taxon>Bacillales</taxon>
        <taxon>Fictibacillaceae</taxon>
        <taxon>Fictibacillus</taxon>
    </lineage>
</organism>
<feature type="binding site" evidence="13">
    <location>
        <position position="101"/>
    </location>
    <ligand>
        <name>Mg(2+)</name>
        <dbReference type="ChEBI" id="CHEBI:18420"/>
    </ligand>
</feature>
<dbReference type="EMBL" id="NOII01000001">
    <property type="protein sequence ID" value="OYD58564.1"/>
    <property type="molecule type" value="Genomic_DNA"/>
</dbReference>
<evidence type="ECO:0000256" key="11">
    <source>
        <dbReference type="ARBA" id="ARBA00023447"/>
    </source>
</evidence>
<dbReference type="NCBIfam" id="NF002581">
    <property type="entry name" value="PRK02234.1-2"/>
    <property type="match status" value="1"/>
</dbReference>
<name>A0A235FC02_9BACL</name>
<dbReference type="InterPro" id="IPR011335">
    <property type="entry name" value="Restrct_endonuc-II-like"/>
</dbReference>
<comment type="cofactor">
    <cofactor evidence="13">
        <name>Mg(2+)</name>
        <dbReference type="ChEBI" id="CHEBI:18420"/>
    </cofactor>
    <text evidence="13">Binds 1 Mg(2+) ion per subunit.</text>
</comment>
<evidence type="ECO:0000256" key="2">
    <source>
        <dbReference type="ARBA" id="ARBA00022490"/>
    </source>
</evidence>
<comment type="catalytic activity">
    <reaction evidence="13">
        <text>Endonucleolytic cleavage at a junction such as a reciprocal single-stranded crossover between two homologous DNA duplexes (Holliday junction).</text>
        <dbReference type="EC" id="3.1.21.10"/>
    </reaction>
</comment>
<evidence type="ECO:0000313" key="17">
    <source>
        <dbReference type="Proteomes" id="UP000215059"/>
    </source>
</evidence>
<feature type="binding site" evidence="13">
    <location>
        <position position="88"/>
    </location>
    <ligand>
        <name>Mg(2+)</name>
        <dbReference type="ChEBI" id="CHEBI:18420"/>
    </ligand>
</feature>
<feature type="region of interest" description="Disordered" evidence="15">
    <location>
        <begin position="1"/>
        <end position="23"/>
    </location>
</feature>
<evidence type="ECO:0000256" key="10">
    <source>
        <dbReference type="ARBA" id="ARBA00023204"/>
    </source>
</evidence>
<dbReference type="CDD" id="cd22354">
    <property type="entry name" value="RecU-like"/>
    <property type="match status" value="1"/>
</dbReference>
<dbReference type="GO" id="GO:0007059">
    <property type="term" value="P:chromosome segregation"/>
    <property type="evidence" value="ECO:0007669"/>
    <property type="project" value="UniProtKB-UniRule"/>
</dbReference>
<keyword evidence="2 13" id="KW-0963">Cytoplasm</keyword>
<comment type="caution">
    <text evidence="16">The sequence shown here is derived from an EMBL/GenBank/DDBJ whole genome shotgun (WGS) entry which is preliminary data.</text>
</comment>
<feature type="binding site" evidence="13">
    <location>
        <position position="86"/>
    </location>
    <ligand>
        <name>Mg(2+)</name>
        <dbReference type="ChEBI" id="CHEBI:18420"/>
    </ligand>
</feature>
<keyword evidence="6 13" id="KW-0227">DNA damage</keyword>
<protein>
    <recommendedName>
        <fullName evidence="12 13">Holliday junction resolvase RecU</fullName>
        <ecNumber evidence="13 14">3.1.21.10</ecNumber>
    </recommendedName>
    <alternativeName>
        <fullName evidence="13">Recombination protein U homolog</fullName>
    </alternativeName>
</protein>
<dbReference type="InterPro" id="IPR011856">
    <property type="entry name" value="tRNA_endonuc-like_dom_sf"/>
</dbReference>
<keyword evidence="8 13" id="KW-0460">Magnesium</keyword>
<dbReference type="GO" id="GO:0005737">
    <property type="term" value="C:cytoplasm"/>
    <property type="evidence" value="ECO:0007669"/>
    <property type="project" value="UniProtKB-SubCell"/>
</dbReference>
<keyword evidence="3 13" id="KW-0540">Nuclease</keyword>
<dbReference type="GO" id="GO:0006281">
    <property type="term" value="P:DNA repair"/>
    <property type="evidence" value="ECO:0007669"/>
    <property type="project" value="UniProtKB-UniRule"/>
</dbReference>
<keyword evidence="5 13" id="KW-0255">Endonuclease</keyword>
<evidence type="ECO:0000256" key="6">
    <source>
        <dbReference type="ARBA" id="ARBA00022763"/>
    </source>
</evidence>
<dbReference type="OrthoDB" id="9783592at2"/>
<gene>
    <name evidence="13" type="primary">recU</name>
    <name evidence="16" type="ORF">CGZ90_01280</name>
</gene>
<dbReference type="EC" id="3.1.21.10" evidence="13 14"/>
<dbReference type="GO" id="GO:0006310">
    <property type="term" value="P:DNA recombination"/>
    <property type="evidence" value="ECO:0007669"/>
    <property type="project" value="UniProtKB-UniRule"/>
</dbReference>
<feature type="binding site" evidence="13">
    <location>
        <position position="120"/>
    </location>
    <ligand>
        <name>Mg(2+)</name>
        <dbReference type="ChEBI" id="CHEBI:18420"/>
    </ligand>
</feature>
<dbReference type="Gene3D" id="3.40.1350.10">
    <property type="match status" value="1"/>
</dbReference>
<evidence type="ECO:0000256" key="15">
    <source>
        <dbReference type="SAM" id="MobiDB-lite"/>
    </source>
</evidence>
<dbReference type="GO" id="GO:0000287">
    <property type="term" value="F:magnesium ion binding"/>
    <property type="evidence" value="ECO:0007669"/>
    <property type="project" value="UniProtKB-UniRule"/>
</dbReference>